<feature type="compositionally biased region" description="Polar residues" evidence="1">
    <location>
        <begin position="1"/>
        <end position="13"/>
    </location>
</feature>
<accession>A0A5Q0H2P4</accession>
<keyword evidence="3" id="KW-1185">Reference proteome</keyword>
<proteinExistence type="predicted"/>
<dbReference type="Proteomes" id="UP000325787">
    <property type="component" value="Chromosome"/>
</dbReference>
<feature type="region of interest" description="Disordered" evidence="1">
    <location>
        <begin position="1"/>
        <end position="22"/>
    </location>
</feature>
<feature type="region of interest" description="Disordered" evidence="1">
    <location>
        <begin position="58"/>
        <end position="81"/>
    </location>
</feature>
<evidence type="ECO:0000313" key="3">
    <source>
        <dbReference type="Proteomes" id="UP000325787"/>
    </source>
</evidence>
<protein>
    <submittedName>
        <fullName evidence="2">Uncharacterized protein</fullName>
    </submittedName>
</protein>
<dbReference type="EMBL" id="CP034550">
    <property type="protein sequence ID" value="QFZ20527.1"/>
    <property type="molecule type" value="Genomic_DNA"/>
</dbReference>
<name>A0A5Q0H2P4_SACSY</name>
<evidence type="ECO:0000313" key="2">
    <source>
        <dbReference type="EMBL" id="QFZ20527.1"/>
    </source>
</evidence>
<organism evidence="2 3">
    <name type="scientific">Saccharothrix syringae</name>
    <name type="common">Nocardiopsis syringae</name>
    <dbReference type="NCBI Taxonomy" id="103733"/>
    <lineage>
        <taxon>Bacteria</taxon>
        <taxon>Bacillati</taxon>
        <taxon>Actinomycetota</taxon>
        <taxon>Actinomycetes</taxon>
        <taxon>Pseudonocardiales</taxon>
        <taxon>Pseudonocardiaceae</taxon>
        <taxon>Saccharothrix</taxon>
    </lineage>
</organism>
<dbReference type="KEGG" id="ssyi:EKG83_26745"/>
<gene>
    <name evidence="2" type="ORF">EKG83_26745</name>
</gene>
<sequence>MIADSSSIPSPSGHTLFDRKQTVRVDDPGDVIVVPMPGRDQGQDGLALGVTDQGVEKSSGRYRFGGDVGDTEPFPTWRCER</sequence>
<evidence type="ECO:0000256" key="1">
    <source>
        <dbReference type="SAM" id="MobiDB-lite"/>
    </source>
</evidence>
<dbReference type="AlphaFoldDB" id="A0A5Q0H2P4"/>
<reference evidence="3" key="1">
    <citation type="journal article" date="2021" name="Curr. Microbiol.">
        <title>Complete genome of nocamycin-producing strain Saccharothrix syringae NRRL B-16468 reveals the biosynthetic potential for secondary metabolites.</title>
        <authorList>
            <person name="Mo X."/>
            <person name="Yang S."/>
        </authorList>
    </citation>
    <scope>NUCLEOTIDE SEQUENCE [LARGE SCALE GENOMIC DNA]</scope>
    <source>
        <strain evidence="3">ATCC 51364 / DSM 43886 / JCM 6844 / KCTC 9398 / NBRC 14523 / NRRL B-16468 / INA 2240</strain>
    </source>
</reference>
<dbReference type="RefSeq" id="WP_033436044.1">
    <property type="nucleotide sequence ID" value="NZ_CP034550.1"/>
</dbReference>